<dbReference type="AlphaFoldDB" id="A0AAW1T5G3"/>
<keyword evidence="4" id="KW-0158">Chromosome</keyword>
<evidence type="ECO:0000256" key="12">
    <source>
        <dbReference type="SAM" id="Coils"/>
    </source>
</evidence>
<dbReference type="GO" id="GO:0031262">
    <property type="term" value="C:Ndc80 complex"/>
    <property type="evidence" value="ECO:0007669"/>
    <property type="project" value="InterPro"/>
</dbReference>
<keyword evidence="5" id="KW-0132">Cell division</keyword>
<dbReference type="InterPro" id="IPR005549">
    <property type="entry name" value="Kinetochore_Nuf2_N"/>
</dbReference>
<accession>A0AAW1T5G3</accession>
<dbReference type="Pfam" id="PF03800">
    <property type="entry name" value="Nuf2"/>
    <property type="match status" value="1"/>
</dbReference>
<evidence type="ECO:0000256" key="6">
    <source>
        <dbReference type="ARBA" id="ARBA00022776"/>
    </source>
</evidence>
<evidence type="ECO:0000256" key="2">
    <source>
        <dbReference type="ARBA" id="ARBA00004629"/>
    </source>
</evidence>
<dbReference type="GO" id="GO:0005634">
    <property type="term" value="C:nucleus"/>
    <property type="evidence" value="ECO:0007669"/>
    <property type="project" value="UniProtKB-SubCell"/>
</dbReference>
<evidence type="ECO:0000256" key="5">
    <source>
        <dbReference type="ARBA" id="ARBA00022618"/>
    </source>
</evidence>
<keyword evidence="9" id="KW-0539">Nucleus</keyword>
<evidence type="ECO:0000259" key="13">
    <source>
        <dbReference type="Pfam" id="PF03800"/>
    </source>
</evidence>
<feature type="coiled-coil region" evidence="12">
    <location>
        <begin position="170"/>
        <end position="197"/>
    </location>
</feature>
<keyword evidence="11" id="KW-0137">Centromere</keyword>
<dbReference type="GO" id="GO:0051301">
    <property type="term" value="P:cell division"/>
    <property type="evidence" value="ECO:0007669"/>
    <property type="project" value="UniProtKB-KW"/>
</dbReference>
<keyword evidence="10" id="KW-0131">Cell cycle</keyword>
<feature type="coiled-coil region" evidence="12">
    <location>
        <begin position="335"/>
        <end position="418"/>
    </location>
</feature>
<evidence type="ECO:0000256" key="11">
    <source>
        <dbReference type="ARBA" id="ARBA00023328"/>
    </source>
</evidence>
<evidence type="ECO:0000313" key="15">
    <source>
        <dbReference type="EMBL" id="KAK9864138.1"/>
    </source>
</evidence>
<evidence type="ECO:0000256" key="9">
    <source>
        <dbReference type="ARBA" id="ARBA00023242"/>
    </source>
</evidence>
<keyword evidence="8 12" id="KW-0175">Coiled coil</keyword>
<proteinExistence type="inferred from homology"/>
<dbReference type="GO" id="GO:0044877">
    <property type="term" value="F:protein-containing complex binding"/>
    <property type="evidence" value="ECO:0007669"/>
    <property type="project" value="TreeGrafter"/>
</dbReference>
<gene>
    <name evidence="15" type="ORF">WJX84_002045</name>
</gene>
<evidence type="ECO:0000256" key="3">
    <source>
        <dbReference type="ARBA" id="ARBA00005498"/>
    </source>
</evidence>
<dbReference type="InterPro" id="IPR041112">
    <property type="entry name" value="Nuf2_DHR10-like"/>
</dbReference>
<comment type="caution">
    <text evidence="15">The sequence shown here is derived from an EMBL/GenBank/DDBJ whole genome shotgun (WGS) entry which is preliminary data.</text>
</comment>
<dbReference type="Gene3D" id="1.10.418.60">
    <property type="entry name" value="Ncd80 complex, Nuf2 subunit"/>
    <property type="match status" value="1"/>
</dbReference>
<evidence type="ECO:0000256" key="8">
    <source>
        <dbReference type="ARBA" id="ARBA00023054"/>
    </source>
</evidence>
<keyword evidence="6" id="KW-0498">Mitosis</keyword>
<evidence type="ECO:0000259" key="14">
    <source>
        <dbReference type="Pfam" id="PF18595"/>
    </source>
</evidence>
<keyword evidence="16" id="KW-1185">Reference proteome</keyword>
<evidence type="ECO:0000256" key="1">
    <source>
        <dbReference type="ARBA" id="ARBA00004123"/>
    </source>
</evidence>
<evidence type="ECO:0000256" key="4">
    <source>
        <dbReference type="ARBA" id="ARBA00022454"/>
    </source>
</evidence>
<protein>
    <submittedName>
        <fullName evidence="15">Uncharacterized protein</fullName>
    </submittedName>
</protein>
<feature type="domain" description="Kinetochore protein Nuf2 N-terminal" evidence="13">
    <location>
        <begin position="1"/>
        <end position="122"/>
    </location>
</feature>
<reference evidence="15 16" key="1">
    <citation type="journal article" date="2024" name="Nat. Commun.">
        <title>Phylogenomics reveals the evolutionary origins of lichenization in chlorophyte algae.</title>
        <authorList>
            <person name="Puginier C."/>
            <person name="Libourel C."/>
            <person name="Otte J."/>
            <person name="Skaloud P."/>
            <person name="Haon M."/>
            <person name="Grisel S."/>
            <person name="Petersen M."/>
            <person name="Berrin J.G."/>
            <person name="Delaux P.M."/>
            <person name="Dal Grande F."/>
            <person name="Keller J."/>
        </authorList>
    </citation>
    <scope>NUCLEOTIDE SEQUENCE [LARGE SCALE GENOMIC DNA]</scope>
    <source>
        <strain evidence="15 16">SAG 2523</strain>
    </source>
</reference>
<name>A0AAW1T5G3_9CHLO</name>
<organism evidence="15 16">
    <name type="scientific">Apatococcus fuscideae</name>
    <dbReference type="NCBI Taxonomy" id="2026836"/>
    <lineage>
        <taxon>Eukaryota</taxon>
        <taxon>Viridiplantae</taxon>
        <taxon>Chlorophyta</taxon>
        <taxon>core chlorophytes</taxon>
        <taxon>Trebouxiophyceae</taxon>
        <taxon>Chlorellales</taxon>
        <taxon>Chlorellaceae</taxon>
        <taxon>Apatococcus</taxon>
    </lineage>
</organism>
<evidence type="ECO:0000256" key="10">
    <source>
        <dbReference type="ARBA" id="ARBA00023306"/>
    </source>
</evidence>
<dbReference type="Proteomes" id="UP001485043">
    <property type="component" value="Unassembled WGS sequence"/>
</dbReference>
<dbReference type="Pfam" id="PF18595">
    <property type="entry name" value="Nuf2_DHR10-like"/>
    <property type="match status" value="1"/>
</dbReference>
<evidence type="ECO:0000313" key="16">
    <source>
        <dbReference type="Proteomes" id="UP001485043"/>
    </source>
</evidence>
<dbReference type="PANTHER" id="PTHR21650:SF2">
    <property type="entry name" value="KINETOCHORE PROTEIN NUF2"/>
    <property type="match status" value="1"/>
</dbReference>
<dbReference type="GO" id="GO:0045132">
    <property type="term" value="P:meiotic chromosome segregation"/>
    <property type="evidence" value="ECO:0007669"/>
    <property type="project" value="TreeGrafter"/>
</dbReference>
<comment type="subcellular location">
    <subcellularLocation>
        <location evidence="2">Chromosome</location>
        <location evidence="2">Centromere</location>
        <location evidence="2">Kinetochore</location>
    </subcellularLocation>
    <subcellularLocation>
        <location evidence="1">Nucleus</location>
    </subcellularLocation>
</comment>
<keyword evidence="7" id="KW-0995">Kinetochore</keyword>
<dbReference type="GO" id="GO:0051383">
    <property type="term" value="P:kinetochore organization"/>
    <property type="evidence" value="ECO:0007669"/>
    <property type="project" value="TreeGrafter"/>
</dbReference>
<dbReference type="GO" id="GO:0007052">
    <property type="term" value="P:mitotic spindle organization"/>
    <property type="evidence" value="ECO:0007669"/>
    <property type="project" value="TreeGrafter"/>
</dbReference>
<dbReference type="GO" id="GO:0051315">
    <property type="term" value="P:attachment of mitotic spindle microtubules to kinetochore"/>
    <property type="evidence" value="ECO:0007669"/>
    <property type="project" value="TreeGrafter"/>
</dbReference>
<dbReference type="EMBL" id="JALJOV010000388">
    <property type="protein sequence ID" value="KAK9864138.1"/>
    <property type="molecule type" value="Genomic_DNA"/>
</dbReference>
<feature type="domain" description="Nuf2 DHR10-like" evidence="14">
    <location>
        <begin position="236"/>
        <end position="347"/>
    </location>
</feature>
<evidence type="ECO:0000256" key="7">
    <source>
        <dbReference type="ARBA" id="ARBA00022838"/>
    </source>
</evidence>
<dbReference type="PANTHER" id="PTHR21650">
    <property type="entry name" value="MEMBRALIN/KINETOCHORE PROTEIN NUF2"/>
    <property type="match status" value="1"/>
</dbReference>
<sequence length="418" mass="46976">MEMPITAAQVAKPTADLVRPIYETLVTNLTGLSREDLQQPVLAATDVLEFPELHEESIPAFAFSSSLARLVTAVGIKDFTLREDLWKPEGPRLRRILSGIINFAKFREEKLGPYLELQEQLEAIFDGQQRLGAQHAQQAAELQALQKTRSDEEPEVAMLEADAAKAYSHNQQLNKQQVALSNEVKALRNQIASISEQSGEERLKLLDARQEADRLSGLIVESPEKLQQMVEEVAAAVERERSLISDADRRSRDCSSRADAVAKVERDLGKVTKQLQELEEQVGRKKEVSRRVKDLRRQIAAGDAECQALAATQQHLTRQQAALHDRLSRLDQQALLKKEAAASAVEEQLREKEAVEAENAAALAKIAENESMMRTLKERLREMQSNHDAEVNAIMAKYRSLREQMAEYHMQLETAMAE</sequence>
<feature type="coiled-coil region" evidence="12">
    <location>
        <begin position="261"/>
        <end position="305"/>
    </location>
</feature>
<comment type="similarity">
    <text evidence="3">Belongs to the NUF2 family.</text>
</comment>
<dbReference type="InterPro" id="IPR038275">
    <property type="entry name" value="Nuf2_N_sf"/>
</dbReference>